<feature type="transmembrane region" description="Helical" evidence="3">
    <location>
        <begin position="317"/>
        <end position="338"/>
    </location>
</feature>
<organism evidence="4 5">
    <name type="scientific">Candidatus Caccalectryoclostridium excrementigallinarum</name>
    <dbReference type="NCBI Taxonomy" id="2840710"/>
    <lineage>
        <taxon>Bacteria</taxon>
        <taxon>Bacillati</taxon>
        <taxon>Bacillota</taxon>
        <taxon>Clostridia</taxon>
        <taxon>Christensenellales</taxon>
        <taxon>Christensenellaceae</taxon>
        <taxon>Christensenellaceae incertae sedis</taxon>
        <taxon>Candidatus Caccalectryoclostridium</taxon>
    </lineage>
</organism>
<feature type="transmembrane region" description="Helical" evidence="3">
    <location>
        <begin position="401"/>
        <end position="427"/>
    </location>
</feature>
<dbReference type="GO" id="GO:0016020">
    <property type="term" value="C:membrane"/>
    <property type="evidence" value="ECO:0007669"/>
    <property type="project" value="InterPro"/>
</dbReference>
<evidence type="ECO:0000313" key="5">
    <source>
        <dbReference type="Proteomes" id="UP000824145"/>
    </source>
</evidence>
<feature type="transmembrane region" description="Helical" evidence="3">
    <location>
        <begin position="368"/>
        <end position="389"/>
    </location>
</feature>
<keyword evidence="3" id="KW-1133">Transmembrane helix</keyword>
<evidence type="ECO:0000313" key="4">
    <source>
        <dbReference type="EMBL" id="HIU62363.1"/>
    </source>
</evidence>
<protein>
    <submittedName>
        <fullName evidence="4">Spore germination protein</fullName>
    </submittedName>
</protein>
<reference evidence="4" key="1">
    <citation type="submission" date="2020-10" db="EMBL/GenBank/DDBJ databases">
        <authorList>
            <person name="Gilroy R."/>
        </authorList>
    </citation>
    <scope>NUCLEOTIDE SEQUENCE</scope>
    <source>
        <strain evidence="4">9366</strain>
    </source>
</reference>
<feature type="transmembrane region" description="Helical" evidence="3">
    <location>
        <begin position="345"/>
        <end position="362"/>
    </location>
</feature>
<sequence>MLDHEKTANAIEGEFSEHSDMLRMDFTVGGRAAALFYIDGFVDKIAFESCILRPLKRLKKLDIPCADVLNQVTALTTPMKSAPSPEDAAAAVAEGDMALVIDGAESIFIFSERAYQTRGIQEPPVTNVLRGPREGFVEDVKVNMTMLRRKLKTPKLTFEKLFAGRYTDTPVILCYIEGVAAEDVVAEVKKRISAINIDGIVESSYVARYLETNYHSLFPQVGSSEKPDIIAAKMLEGRVAVIVDGSPMVLTVPFILFEHFQASEDYYVKSFRASFIRIVRLAALVFAIALPGAYVALQEYQYQMFPLKFLISIMNSVYGIPFTPTLEMLCVLIIFEILNEASVRMPRYVGMALSVVGAIVLGETAVNAGLFSTTAILVIAISTIGLYCVPDATEVSSILRVLLVAIAGVAGLMGIILACLALIAYLADLRSFGTSYLAPFAPLIEHDWQDGLIKESVRDMSERPYSVPTQNRVRRR</sequence>
<dbReference type="GO" id="GO:0009847">
    <property type="term" value="P:spore germination"/>
    <property type="evidence" value="ECO:0007669"/>
    <property type="project" value="InterPro"/>
</dbReference>
<dbReference type="PANTHER" id="PTHR22550:SF5">
    <property type="entry name" value="LEUCINE ZIPPER PROTEIN 4"/>
    <property type="match status" value="1"/>
</dbReference>
<dbReference type="PANTHER" id="PTHR22550">
    <property type="entry name" value="SPORE GERMINATION PROTEIN"/>
    <property type="match status" value="1"/>
</dbReference>
<proteinExistence type="inferred from homology"/>
<evidence type="ECO:0000256" key="2">
    <source>
        <dbReference type="ARBA" id="ARBA00023136"/>
    </source>
</evidence>
<dbReference type="PIRSF" id="PIRSF005690">
    <property type="entry name" value="GerBA"/>
    <property type="match status" value="1"/>
</dbReference>
<keyword evidence="2 3" id="KW-0472">Membrane</keyword>
<keyword evidence="3" id="KW-0812">Transmembrane</keyword>
<evidence type="ECO:0000256" key="1">
    <source>
        <dbReference type="ARBA" id="ARBA00005278"/>
    </source>
</evidence>
<dbReference type="InterPro" id="IPR050768">
    <property type="entry name" value="UPF0353/GerABKA_families"/>
</dbReference>
<name>A0A9D1SJW7_9FIRM</name>
<gene>
    <name evidence="4" type="ORF">IAB07_01155</name>
</gene>
<dbReference type="Proteomes" id="UP000824145">
    <property type="component" value="Unassembled WGS sequence"/>
</dbReference>
<dbReference type="AlphaFoldDB" id="A0A9D1SJW7"/>
<accession>A0A9D1SJW7</accession>
<evidence type="ECO:0000256" key="3">
    <source>
        <dbReference type="SAM" id="Phobius"/>
    </source>
</evidence>
<feature type="transmembrane region" description="Helical" evidence="3">
    <location>
        <begin position="278"/>
        <end position="297"/>
    </location>
</feature>
<dbReference type="InterPro" id="IPR004995">
    <property type="entry name" value="Spore_Ger"/>
</dbReference>
<comment type="caution">
    <text evidence="4">The sequence shown here is derived from an EMBL/GenBank/DDBJ whole genome shotgun (WGS) entry which is preliminary data.</text>
</comment>
<dbReference type="Pfam" id="PF03323">
    <property type="entry name" value="GerA"/>
    <property type="match status" value="1"/>
</dbReference>
<reference evidence="4" key="2">
    <citation type="journal article" date="2021" name="PeerJ">
        <title>Extensive microbial diversity within the chicken gut microbiome revealed by metagenomics and culture.</title>
        <authorList>
            <person name="Gilroy R."/>
            <person name="Ravi A."/>
            <person name="Getino M."/>
            <person name="Pursley I."/>
            <person name="Horton D.L."/>
            <person name="Alikhan N.F."/>
            <person name="Baker D."/>
            <person name="Gharbi K."/>
            <person name="Hall N."/>
            <person name="Watson M."/>
            <person name="Adriaenssens E.M."/>
            <person name="Foster-Nyarko E."/>
            <person name="Jarju S."/>
            <person name="Secka A."/>
            <person name="Antonio M."/>
            <person name="Oren A."/>
            <person name="Chaudhuri R.R."/>
            <person name="La Ragione R."/>
            <person name="Hildebrand F."/>
            <person name="Pallen M.J."/>
        </authorList>
    </citation>
    <scope>NUCLEOTIDE SEQUENCE</scope>
    <source>
        <strain evidence="4">9366</strain>
    </source>
</reference>
<dbReference type="EMBL" id="DVNJ01000002">
    <property type="protein sequence ID" value="HIU62363.1"/>
    <property type="molecule type" value="Genomic_DNA"/>
</dbReference>
<comment type="similarity">
    <text evidence="1">Belongs to the GerABKA family.</text>
</comment>